<proteinExistence type="predicted"/>
<name>A0A8C6ZMH3_NOTPE</name>
<sequence>MRSPAGAGPEMGPGGAAGAEAAAWKRAVLQPRAEVPPEGCARERVGKATPSALPEPPRVGPWLPPGPRDPRQGPSIPLPPPESLDPAEEPLIWEGLTLNKCILVASFVALLSVSFQGCRDEAGAGTLPARLSSQAEPWIFKKWFGRLEPEDEEEEPESREKPRGPERKEEKPRESRAAPTERSSRKEVRPKDRAPEDKAGRSPRVPKEPEPQPYKKRGREGKEGRREGRERQEQRKDEGKSRPAKAEREDGRKRDWRQQRGEQKGKKPWEPLASAAGKEGTARPREGRKRD</sequence>
<feature type="compositionally biased region" description="Basic and acidic residues" evidence="1">
    <location>
        <begin position="182"/>
        <end position="210"/>
    </location>
</feature>
<dbReference type="Proteomes" id="UP000694420">
    <property type="component" value="Unplaced"/>
</dbReference>
<evidence type="ECO:0008006" key="4">
    <source>
        <dbReference type="Google" id="ProtNLM"/>
    </source>
</evidence>
<feature type="region of interest" description="Disordered" evidence="1">
    <location>
        <begin position="146"/>
        <end position="291"/>
    </location>
</feature>
<feature type="compositionally biased region" description="Basic and acidic residues" evidence="1">
    <location>
        <begin position="158"/>
        <end position="176"/>
    </location>
</feature>
<reference evidence="2" key="1">
    <citation type="submission" date="2025-08" db="UniProtKB">
        <authorList>
            <consortium name="Ensembl"/>
        </authorList>
    </citation>
    <scope>IDENTIFICATION</scope>
</reference>
<feature type="compositionally biased region" description="Pro residues" evidence="1">
    <location>
        <begin position="53"/>
        <end position="67"/>
    </location>
</feature>
<dbReference type="InterPro" id="IPR026178">
    <property type="entry name" value="JSRP1"/>
</dbReference>
<feature type="region of interest" description="Disordered" evidence="1">
    <location>
        <begin position="1"/>
        <end position="87"/>
    </location>
</feature>
<feature type="compositionally biased region" description="Basic and acidic residues" evidence="1">
    <location>
        <begin position="220"/>
        <end position="269"/>
    </location>
</feature>
<evidence type="ECO:0000256" key="1">
    <source>
        <dbReference type="SAM" id="MobiDB-lite"/>
    </source>
</evidence>
<dbReference type="Pfam" id="PF15312">
    <property type="entry name" value="JSRP"/>
    <property type="match status" value="1"/>
</dbReference>
<protein>
    <recommendedName>
        <fullName evidence="4">Junctional sarcoplasmic reticulum protein 1</fullName>
    </recommendedName>
</protein>
<evidence type="ECO:0000313" key="3">
    <source>
        <dbReference type="Proteomes" id="UP000694420"/>
    </source>
</evidence>
<evidence type="ECO:0000313" key="2">
    <source>
        <dbReference type="Ensembl" id="ENSNPEP00000018002.1"/>
    </source>
</evidence>
<dbReference type="AlphaFoldDB" id="A0A8C6ZMH3"/>
<accession>A0A8C6ZMH3</accession>
<keyword evidence="3" id="KW-1185">Reference proteome</keyword>
<reference evidence="2" key="2">
    <citation type="submission" date="2025-09" db="UniProtKB">
        <authorList>
            <consortium name="Ensembl"/>
        </authorList>
    </citation>
    <scope>IDENTIFICATION</scope>
</reference>
<feature type="compositionally biased region" description="Basic and acidic residues" evidence="1">
    <location>
        <begin position="280"/>
        <end position="291"/>
    </location>
</feature>
<organism evidence="2 3">
    <name type="scientific">Nothoprocta perdicaria</name>
    <name type="common">Chilean tinamou</name>
    <name type="synonym">Crypturus perdicarius</name>
    <dbReference type="NCBI Taxonomy" id="30464"/>
    <lineage>
        <taxon>Eukaryota</taxon>
        <taxon>Metazoa</taxon>
        <taxon>Chordata</taxon>
        <taxon>Craniata</taxon>
        <taxon>Vertebrata</taxon>
        <taxon>Euteleostomi</taxon>
        <taxon>Archelosauria</taxon>
        <taxon>Archosauria</taxon>
        <taxon>Dinosauria</taxon>
        <taxon>Saurischia</taxon>
        <taxon>Theropoda</taxon>
        <taxon>Coelurosauria</taxon>
        <taxon>Aves</taxon>
        <taxon>Palaeognathae</taxon>
        <taxon>Tinamiformes</taxon>
        <taxon>Tinamidae</taxon>
        <taxon>Nothoprocta</taxon>
    </lineage>
</organism>
<dbReference type="Ensembl" id="ENSNPET00000018450.1">
    <property type="protein sequence ID" value="ENSNPEP00000018002.1"/>
    <property type="gene ID" value="ENSNPEG00000013399.1"/>
</dbReference>